<geneLocation type="plasmid" evidence="2 3">
    <name>pPlas1</name>
</geneLocation>
<organism evidence="2 3">
    <name type="scientific">Paenibacillus peoriae</name>
    <dbReference type="NCBI Taxonomy" id="59893"/>
    <lineage>
        <taxon>Bacteria</taxon>
        <taxon>Bacillati</taxon>
        <taxon>Bacillota</taxon>
        <taxon>Bacilli</taxon>
        <taxon>Bacillales</taxon>
        <taxon>Paenibacillaceae</taxon>
        <taxon>Paenibacillus</taxon>
    </lineage>
</organism>
<evidence type="ECO:0000313" key="2">
    <source>
        <dbReference type="EMBL" id="QNR70447.1"/>
    </source>
</evidence>
<proteinExistence type="predicted"/>
<protein>
    <submittedName>
        <fullName evidence="2">Uncharacterized protein</fullName>
    </submittedName>
</protein>
<dbReference type="Proteomes" id="UP000516384">
    <property type="component" value="Plasmid pPlas1"/>
</dbReference>
<dbReference type="Gene3D" id="1.10.287.1490">
    <property type="match status" value="1"/>
</dbReference>
<sequence>MAKAVSAKVKSEVLTSLEGVFAEARAEFEAQQAEATAAWKKELERIKEEDTYNFNKSKRDREDALELQLKSRVASVEAREEDVKAREKAIYEAEKELESLRDEVGTIPSQVAVAKKAGYSEGYGAAQAEASAEARILQAETMADKRVFTSKLENLQATISQIEASNDELRSELAEANKRVSEIATNAVTAAGQSKVTVQTASAGK</sequence>
<evidence type="ECO:0000313" key="3">
    <source>
        <dbReference type="Proteomes" id="UP000516384"/>
    </source>
</evidence>
<dbReference type="AlphaFoldDB" id="A0A7H0YH89"/>
<gene>
    <name evidence="2" type="ORF">IAQ67_28435</name>
</gene>
<keyword evidence="2" id="KW-0614">Plasmid</keyword>
<evidence type="ECO:0000256" key="1">
    <source>
        <dbReference type="SAM" id="Coils"/>
    </source>
</evidence>
<reference evidence="2 3" key="1">
    <citation type="submission" date="2020-09" db="EMBL/GenBank/DDBJ databases">
        <title>Characterization of Paenibacillus peoriae strain ZF390 with broad-spectrum antimicrobial activity as a potential biocontrol agent.</title>
        <authorList>
            <person name="Li L."/>
            <person name="Zhao Y."/>
            <person name="Li B."/>
            <person name="Xie X."/>
        </authorList>
    </citation>
    <scope>NUCLEOTIDE SEQUENCE [LARGE SCALE GENOMIC DNA]</scope>
    <source>
        <strain evidence="2 3">ZF390</strain>
        <plasmid evidence="2 3">pPlas1</plasmid>
    </source>
</reference>
<dbReference type="RefSeq" id="WP_190299754.1">
    <property type="nucleotide sequence ID" value="NZ_CP061173.1"/>
</dbReference>
<keyword evidence="1" id="KW-0175">Coiled coil</keyword>
<dbReference type="EMBL" id="CP061173">
    <property type="protein sequence ID" value="QNR70447.1"/>
    <property type="molecule type" value="Genomic_DNA"/>
</dbReference>
<name>A0A7H0YH89_9BACL</name>
<feature type="coiled-coil region" evidence="1">
    <location>
        <begin position="152"/>
        <end position="186"/>
    </location>
</feature>
<accession>A0A7H0YH89</accession>